<evidence type="ECO:0000313" key="2">
    <source>
        <dbReference type="Proteomes" id="UP000314294"/>
    </source>
</evidence>
<dbReference type="EMBL" id="SRLO01000855">
    <property type="protein sequence ID" value="TNN45283.1"/>
    <property type="molecule type" value="Genomic_DNA"/>
</dbReference>
<proteinExistence type="predicted"/>
<sequence length="138" mass="15296">MFLLEERRKAPVQLGLISAQLSARPAAAAYACTQPPLLLRHLGPSCPGIIPREAMTEFHLPPAQVVLSALIKFEFCLLILSWYSSLDGEPFCALAAAVHAVGGGLPLWRLWLLPWRLPGGRRVEGRLRLRGRECCWIC</sequence>
<organism evidence="1 2">
    <name type="scientific">Liparis tanakae</name>
    <name type="common">Tanaka's snailfish</name>
    <dbReference type="NCBI Taxonomy" id="230148"/>
    <lineage>
        <taxon>Eukaryota</taxon>
        <taxon>Metazoa</taxon>
        <taxon>Chordata</taxon>
        <taxon>Craniata</taxon>
        <taxon>Vertebrata</taxon>
        <taxon>Euteleostomi</taxon>
        <taxon>Actinopterygii</taxon>
        <taxon>Neopterygii</taxon>
        <taxon>Teleostei</taxon>
        <taxon>Neoteleostei</taxon>
        <taxon>Acanthomorphata</taxon>
        <taxon>Eupercaria</taxon>
        <taxon>Perciformes</taxon>
        <taxon>Cottioidei</taxon>
        <taxon>Cottales</taxon>
        <taxon>Liparidae</taxon>
        <taxon>Liparis</taxon>
    </lineage>
</organism>
<dbReference type="AlphaFoldDB" id="A0A4Z2FWY9"/>
<evidence type="ECO:0000313" key="1">
    <source>
        <dbReference type="EMBL" id="TNN45283.1"/>
    </source>
</evidence>
<comment type="caution">
    <text evidence="1">The sequence shown here is derived from an EMBL/GenBank/DDBJ whole genome shotgun (WGS) entry which is preliminary data.</text>
</comment>
<name>A0A4Z2FWY9_9TELE</name>
<accession>A0A4Z2FWY9</accession>
<gene>
    <name evidence="1" type="ORF">EYF80_044513</name>
</gene>
<reference evidence="1 2" key="1">
    <citation type="submission" date="2019-03" db="EMBL/GenBank/DDBJ databases">
        <title>First draft genome of Liparis tanakae, snailfish: a comprehensive survey of snailfish specific genes.</title>
        <authorList>
            <person name="Kim W."/>
            <person name="Song I."/>
            <person name="Jeong J.-H."/>
            <person name="Kim D."/>
            <person name="Kim S."/>
            <person name="Ryu S."/>
            <person name="Song J.Y."/>
            <person name="Lee S.K."/>
        </authorList>
    </citation>
    <scope>NUCLEOTIDE SEQUENCE [LARGE SCALE GENOMIC DNA]</scope>
    <source>
        <tissue evidence="1">Muscle</tissue>
    </source>
</reference>
<keyword evidence="2" id="KW-1185">Reference proteome</keyword>
<protein>
    <submittedName>
        <fullName evidence="1">Uncharacterized protein</fullName>
    </submittedName>
</protein>
<dbReference type="Proteomes" id="UP000314294">
    <property type="component" value="Unassembled WGS sequence"/>
</dbReference>